<evidence type="ECO:0000313" key="2">
    <source>
        <dbReference type="Proteomes" id="UP001431209"/>
    </source>
</evidence>
<evidence type="ECO:0000313" key="1">
    <source>
        <dbReference type="EMBL" id="KAL0482315.1"/>
    </source>
</evidence>
<sequence>MSMRRVIQVNEEVVVEKISRPKCKVSQYYYANAVDPSILSISEQTKVSLIHDKEWHTYTIRALRPGVTSVIFQLRNMIDTKVLEEEVQVFVVLEPGKVNPY</sequence>
<organism evidence="1 2">
    <name type="scientific">Acrasis kona</name>
    <dbReference type="NCBI Taxonomy" id="1008807"/>
    <lineage>
        <taxon>Eukaryota</taxon>
        <taxon>Discoba</taxon>
        <taxon>Heterolobosea</taxon>
        <taxon>Tetramitia</taxon>
        <taxon>Eutetramitia</taxon>
        <taxon>Acrasidae</taxon>
        <taxon>Acrasis</taxon>
    </lineage>
</organism>
<proteinExistence type="predicted"/>
<dbReference type="Proteomes" id="UP001431209">
    <property type="component" value="Unassembled WGS sequence"/>
</dbReference>
<gene>
    <name evidence="1" type="ORF">AKO1_012954</name>
</gene>
<dbReference type="AlphaFoldDB" id="A0AAW2YYQ8"/>
<name>A0AAW2YYQ8_9EUKA</name>
<accession>A0AAW2YYQ8</accession>
<comment type="caution">
    <text evidence="1">The sequence shown here is derived from an EMBL/GenBank/DDBJ whole genome shotgun (WGS) entry which is preliminary data.</text>
</comment>
<keyword evidence="2" id="KW-1185">Reference proteome</keyword>
<dbReference type="EMBL" id="JAOPGA020000840">
    <property type="protein sequence ID" value="KAL0482315.1"/>
    <property type="molecule type" value="Genomic_DNA"/>
</dbReference>
<protein>
    <submittedName>
        <fullName evidence="1">Uncharacterized protein</fullName>
    </submittedName>
</protein>
<reference evidence="1 2" key="1">
    <citation type="submission" date="2024-03" db="EMBL/GenBank/DDBJ databases">
        <title>The Acrasis kona genome and developmental transcriptomes reveal deep origins of eukaryotic multicellular pathways.</title>
        <authorList>
            <person name="Sheikh S."/>
            <person name="Fu C.-J."/>
            <person name="Brown M.W."/>
            <person name="Baldauf S.L."/>
        </authorList>
    </citation>
    <scope>NUCLEOTIDE SEQUENCE [LARGE SCALE GENOMIC DNA]</scope>
    <source>
        <strain evidence="1 2">ATCC MYA-3509</strain>
    </source>
</reference>